<dbReference type="Pfam" id="PF25056">
    <property type="entry name" value="DUF7793"/>
    <property type="match status" value="1"/>
</dbReference>
<evidence type="ECO:0000313" key="3">
    <source>
        <dbReference type="Proteomes" id="UP000184396"/>
    </source>
</evidence>
<dbReference type="InterPro" id="IPR056695">
    <property type="entry name" value="DUF7793"/>
</dbReference>
<dbReference type="Proteomes" id="UP000184396">
    <property type="component" value="Unassembled WGS sequence"/>
</dbReference>
<name>A0A1M6AQ75_9FLAO</name>
<accession>A0A1M6AQ75</accession>
<proteinExistence type="predicted"/>
<feature type="domain" description="DUF7793" evidence="1">
    <location>
        <begin position="27"/>
        <end position="141"/>
    </location>
</feature>
<evidence type="ECO:0000259" key="1">
    <source>
        <dbReference type="Pfam" id="PF25056"/>
    </source>
</evidence>
<keyword evidence="3" id="KW-1185">Reference proteome</keyword>
<sequence>MKIMHNLMPLIKKKFTDELVIFENAMFWTDNTEILYCKFNNEDSNSKLTYSRAGEYINAIVKLCKGKPMPFLIDVRDTKGTFSISAAKLITNNPELVKLRISESFITNTIGIRLLITAYKRIYNPMTPFGVFSELEAAKNYCFETKNRFYGSN</sequence>
<dbReference type="EMBL" id="FQYK01000001">
    <property type="protein sequence ID" value="SHI38581.1"/>
    <property type="molecule type" value="Genomic_DNA"/>
</dbReference>
<dbReference type="STRING" id="1178825.SAMN05216261_0556"/>
<dbReference type="RefSeq" id="WP_019386109.1">
    <property type="nucleotide sequence ID" value="NZ_ALIH01000001.1"/>
</dbReference>
<dbReference type="AlphaFoldDB" id="A0A1M6AQ75"/>
<reference evidence="2 3" key="1">
    <citation type="submission" date="2016-11" db="EMBL/GenBank/DDBJ databases">
        <authorList>
            <person name="Jaros S."/>
            <person name="Januszkiewicz K."/>
            <person name="Wedrychowicz H."/>
        </authorList>
    </citation>
    <scope>NUCLEOTIDE SEQUENCE [LARGE SCALE GENOMIC DNA]</scope>
    <source>
        <strain evidence="2 3">CGMCC 1.12213</strain>
    </source>
</reference>
<gene>
    <name evidence="2" type="ORF">SAMN05216261_0556</name>
</gene>
<organism evidence="2 3">
    <name type="scientific">Algibacter luteus</name>
    <dbReference type="NCBI Taxonomy" id="1178825"/>
    <lineage>
        <taxon>Bacteria</taxon>
        <taxon>Pseudomonadati</taxon>
        <taxon>Bacteroidota</taxon>
        <taxon>Flavobacteriia</taxon>
        <taxon>Flavobacteriales</taxon>
        <taxon>Flavobacteriaceae</taxon>
        <taxon>Algibacter</taxon>
    </lineage>
</organism>
<evidence type="ECO:0000313" key="2">
    <source>
        <dbReference type="EMBL" id="SHI38581.1"/>
    </source>
</evidence>
<protein>
    <recommendedName>
        <fullName evidence="1">DUF7793 domain-containing protein</fullName>
    </recommendedName>
</protein>
<dbReference type="eggNOG" id="ENOG5032WC5">
    <property type="taxonomic scope" value="Bacteria"/>
</dbReference>